<keyword evidence="3 4" id="KW-0067">ATP-binding</keyword>
<comment type="catalytic activity">
    <reaction evidence="4">
        <text>L-cysteine + L-glutamate + ATP = gamma-L-glutamyl-L-cysteine + ADP + phosphate + H(+)</text>
        <dbReference type="Rhea" id="RHEA:13285"/>
        <dbReference type="ChEBI" id="CHEBI:15378"/>
        <dbReference type="ChEBI" id="CHEBI:29985"/>
        <dbReference type="ChEBI" id="CHEBI:30616"/>
        <dbReference type="ChEBI" id="CHEBI:35235"/>
        <dbReference type="ChEBI" id="CHEBI:43474"/>
        <dbReference type="ChEBI" id="CHEBI:58173"/>
        <dbReference type="ChEBI" id="CHEBI:456216"/>
        <dbReference type="EC" id="6.3.2.2"/>
    </reaction>
</comment>
<dbReference type="HAMAP" id="MF_01609">
    <property type="entry name" value="Glu_cys_ligase_2"/>
    <property type="match status" value="1"/>
</dbReference>
<dbReference type="GO" id="GO:0005524">
    <property type="term" value="F:ATP binding"/>
    <property type="evidence" value="ECO:0007669"/>
    <property type="project" value="UniProtKB-KW"/>
</dbReference>
<dbReference type="Proteomes" id="UP000502179">
    <property type="component" value="Chromosome"/>
</dbReference>
<dbReference type="SUPFAM" id="SSF55931">
    <property type="entry name" value="Glutamine synthetase/guanido kinase"/>
    <property type="match status" value="1"/>
</dbReference>
<sequence>MVRFRRSLPFTLGVEIELQVLDARTLSLTPGGPKIQHLAEERLGPLVKPEAFSSMLELITPVCQDLTEVDEFLREALSYLFSLAEAEGFLLWPASLHPFSLAEEQQVWDHPRYHRIFKELQLPGRRFIAQGLHIHVGMETPEVAIKVYNWLRPYLPLFLALTTSSPFYEGRPSGLYSYRSKLFEVLPLAGLPRFFKDWQEFEDLINLLNRLEIIESIRDLWWDIRIHPDFGTVEIRIYDVPTRYQDILTIIDLTRALARLFSEEEAPPPCPPEEIIRYNKWQAGRYGLDGTFISPDFKRHSFRELALGLGQQISTLEAPQAFSYIEGLRRILQQGTGAHQMLALYREGLPFEEIIRRIIGDFWS</sequence>
<name>A0A6G7PVT1_9BACT</name>
<dbReference type="EC" id="6.3.2.2" evidence="4"/>
<evidence type="ECO:0000313" key="5">
    <source>
        <dbReference type="EMBL" id="QIJ71794.1"/>
    </source>
</evidence>
<dbReference type="InterPro" id="IPR006336">
    <property type="entry name" value="GCS2"/>
</dbReference>
<dbReference type="AlphaFoldDB" id="A0A6G7PVT1"/>
<keyword evidence="6" id="KW-1185">Reference proteome</keyword>
<evidence type="ECO:0000256" key="4">
    <source>
        <dbReference type="HAMAP-Rule" id="MF_01609"/>
    </source>
</evidence>
<dbReference type="InterPro" id="IPR014746">
    <property type="entry name" value="Gln_synth/guanido_kin_cat_dom"/>
</dbReference>
<proteinExistence type="inferred from homology"/>
<dbReference type="NCBIfam" id="TIGR02050">
    <property type="entry name" value="gshA_cyan_rel"/>
    <property type="match status" value="1"/>
</dbReference>
<dbReference type="RefSeq" id="WP_166032012.1">
    <property type="nucleotide sequence ID" value="NZ_CP048877.1"/>
</dbReference>
<comment type="similarity">
    <text evidence="4">Belongs to the glutamate--cysteine ligase type 2 family. YbdK subfamily.</text>
</comment>
<evidence type="ECO:0000313" key="6">
    <source>
        <dbReference type="Proteomes" id="UP000502179"/>
    </source>
</evidence>
<dbReference type="PANTHER" id="PTHR36510:SF1">
    <property type="entry name" value="GLUTAMATE--CYSTEINE LIGASE 2-RELATED"/>
    <property type="match status" value="1"/>
</dbReference>
<dbReference type="KEGG" id="tav:G4V39_05735"/>
<evidence type="ECO:0000256" key="1">
    <source>
        <dbReference type="ARBA" id="ARBA00022598"/>
    </source>
</evidence>
<dbReference type="InterPro" id="IPR050141">
    <property type="entry name" value="GCL_type2/YbdK_subfam"/>
</dbReference>
<protein>
    <recommendedName>
        <fullName evidence="4">Putative glutamate--cysteine ligase 2</fullName>
        <ecNumber evidence="4">6.3.2.2</ecNumber>
    </recommendedName>
    <alternativeName>
        <fullName evidence="4">Gamma-glutamylcysteine synthetase 2</fullName>
        <shortName evidence="4">GCS 2</shortName>
        <shortName evidence="4">Gamma-GCS 2</shortName>
    </alternativeName>
</protein>
<dbReference type="GO" id="GO:0004357">
    <property type="term" value="F:glutamate-cysteine ligase activity"/>
    <property type="evidence" value="ECO:0007669"/>
    <property type="project" value="UniProtKB-EC"/>
</dbReference>
<dbReference type="InterPro" id="IPR011793">
    <property type="entry name" value="YbdK"/>
</dbReference>
<keyword evidence="2 4" id="KW-0547">Nucleotide-binding</keyword>
<dbReference type="EMBL" id="CP048877">
    <property type="protein sequence ID" value="QIJ71794.1"/>
    <property type="molecule type" value="Genomic_DNA"/>
</dbReference>
<dbReference type="Pfam" id="PF04107">
    <property type="entry name" value="GCS2"/>
    <property type="match status" value="1"/>
</dbReference>
<evidence type="ECO:0000256" key="2">
    <source>
        <dbReference type="ARBA" id="ARBA00022741"/>
    </source>
</evidence>
<accession>A0A6G7PVT1</accession>
<organism evidence="5 6">
    <name type="scientific">Thermosulfuriphilus ammonigenes</name>
    <dbReference type="NCBI Taxonomy" id="1936021"/>
    <lineage>
        <taxon>Bacteria</taxon>
        <taxon>Pseudomonadati</taxon>
        <taxon>Thermodesulfobacteriota</taxon>
        <taxon>Thermodesulfobacteria</taxon>
        <taxon>Thermodesulfobacteriales</taxon>
        <taxon>Thermodesulfobacteriaceae</taxon>
        <taxon>Thermosulfuriphilus</taxon>
    </lineage>
</organism>
<dbReference type="GO" id="GO:0042398">
    <property type="term" value="P:modified amino acid biosynthetic process"/>
    <property type="evidence" value="ECO:0007669"/>
    <property type="project" value="InterPro"/>
</dbReference>
<dbReference type="Gene3D" id="3.30.590.20">
    <property type="match status" value="1"/>
</dbReference>
<keyword evidence="1 4" id="KW-0436">Ligase</keyword>
<evidence type="ECO:0000256" key="3">
    <source>
        <dbReference type="ARBA" id="ARBA00022840"/>
    </source>
</evidence>
<reference evidence="5 6" key="1">
    <citation type="submission" date="2020-02" db="EMBL/GenBank/DDBJ databases">
        <title>Genome analysis of Thermosulfuriphilus ammonigenes ST65T, an anaerobic thermophilic chemolithoautotrophic bacterium isolated from a deep-sea hydrothermal vent.</title>
        <authorList>
            <person name="Slobodkina G."/>
            <person name="Allioux M."/>
            <person name="Merkel A."/>
            <person name="Alain K."/>
            <person name="Jebbar M."/>
            <person name="Slobodkin A."/>
        </authorList>
    </citation>
    <scope>NUCLEOTIDE SEQUENCE [LARGE SCALE GENOMIC DNA]</scope>
    <source>
        <strain evidence="5 6">ST65</strain>
    </source>
</reference>
<comment type="function">
    <text evidence="4">ATP-dependent carboxylate-amine ligase which exhibits weak glutamate--cysteine ligase activity.</text>
</comment>
<gene>
    <name evidence="5" type="ORF">G4V39_05735</name>
</gene>
<dbReference type="PANTHER" id="PTHR36510">
    <property type="entry name" value="GLUTAMATE--CYSTEINE LIGASE 2-RELATED"/>
    <property type="match status" value="1"/>
</dbReference>